<accession>A0A0A9EL99</accession>
<evidence type="ECO:0000313" key="1">
    <source>
        <dbReference type="EMBL" id="JAD98590.1"/>
    </source>
</evidence>
<proteinExistence type="predicted"/>
<dbReference type="AlphaFoldDB" id="A0A0A9EL99"/>
<protein>
    <submittedName>
        <fullName evidence="1">Uncharacterized protein</fullName>
    </submittedName>
</protein>
<reference evidence="1" key="2">
    <citation type="journal article" date="2015" name="Data Brief">
        <title>Shoot transcriptome of the giant reed, Arundo donax.</title>
        <authorList>
            <person name="Barrero R.A."/>
            <person name="Guerrero F.D."/>
            <person name="Moolhuijzen P."/>
            <person name="Goolsby J.A."/>
            <person name="Tidwell J."/>
            <person name="Bellgard S.E."/>
            <person name="Bellgard M.I."/>
        </authorList>
    </citation>
    <scope>NUCLEOTIDE SEQUENCE</scope>
    <source>
        <tissue evidence="1">Shoot tissue taken approximately 20 cm above the soil surface</tissue>
    </source>
</reference>
<name>A0A0A9EL99_ARUDO</name>
<reference evidence="1" key="1">
    <citation type="submission" date="2014-09" db="EMBL/GenBank/DDBJ databases">
        <authorList>
            <person name="Magalhaes I.L.F."/>
            <person name="Oliveira U."/>
            <person name="Santos F.R."/>
            <person name="Vidigal T.H.D.A."/>
            <person name="Brescovit A.D."/>
            <person name="Santos A.J."/>
        </authorList>
    </citation>
    <scope>NUCLEOTIDE SEQUENCE</scope>
    <source>
        <tissue evidence="1">Shoot tissue taken approximately 20 cm above the soil surface</tissue>
    </source>
</reference>
<dbReference type="EMBL" id="GBRH01199305">
    <property type="protein sequence ID" value="JAD98590.1"/>
    <property type="molecule type" value="Transcribed_RNA"/>
</dbReference>
<sequence>MHLTQISVSFLEACMRYYSSVEHIVPLILFKTWSMLIFKYQHFSLTNR</sequence>
<organism evidence="1">
    <name type="scientific">Arundo donax</name>
    <name type="common">Giant reed</name>
    <name type="synonym">Donax arundinaceus</name>
    <dbReference type="NCBI Taxonomy" id="35708"/>
    <lineage>
        <taxon>Eukaryota</taxon>
        <taxon>Viridiplantae</taxon>
        <taxon>Streptophyta</taxon>
        <taxon>Embryophyta</taxon>
        <taxon>Tracheophyta</taxon>
        <taxon>Spermatophyta</taxon>
        <taxon>Magnoliopsida</taxon>
        <taxon>Liliopsida</taxon>
        <taxon>Poales</taxon>
        <taxon>Poaceae</taxon>
        <taxon>PACMAD clade</taxon>
        <taxon>Arundinoideae</taxon>
        <taxon>Arundineae</taxon>
        <taxon>Arundo</taxon>
    </lineage>
</organism>